<organism evidence="6 7">
    <name type="scientific">Streptomyces coeruleoprunus</name>
    <dbReference type="NCBI Taxonomy" id="285563"/>
    <lineage>
        <taxon>Bacteria</taxon>
        <taxon>Bacillati</taxon>
        <taxon>Actinomycetota</taxon>
        <taxon>Actinomycetes</taxon>
        <taxon>Kitasatosporales</taxon>
        <taxon>Streptomycetaceae</taxon>
        <taxon>Streptomyces</taxon>
    </lineage>
</organism>
<gene>
    <name evidence="6" type="ORF">ACFPM3_28220</name>
</gene>
<accession>A0ABV9XKY4</accession>
<evidence type="ECO:0000256" key="3">
    <source>
        <dbReference type="ARBA" id="ARBA00023125"/>
    </source>
</evidence>
<evidence type="ECO:0000256" key="1">
    <source>
        <dbReference type="ARBA" id="ARBA00009437"/>
    </source>
</evidence>
<dbReference type="Gene3D" id="1.10.10.10">
    <property type="entry name" value="Winged helix-like DNA-binding domain superfamily/Winged helix DNA-binding domain"/>
    <property type="match status" value="1"/>
</dbReference>
<keyword evidence="4" id="KW-0804">Transcription</keyword>
<dbReference type="PANTHER" id="PTHR30346:SF0">
    <property type="entry name" value="HCA OPERON TRANSCRIPTIONAL ACTIVATOR HCAR"/>
    <property type="match status" value="1"/>
</dbReference>
<dbReference type="SUPFAM" id="SSF53850">
    <property type="entry name" value="Periplasmic binding protein-like II"/>
    <property type="match status" value="1"/>
</dbReference>
<dbReference type="RefSeq" id="WP_380841835.1">
    <property type="nucleotide sequence ID" value="NZ_JBHMCZ010000030.1"/>
</dbReference>
<sequence length="316" mass="35040">MTTDPSTHQLRLLLALAEELHFGRAAKRLFISQPAFSRQIRALEEHLGVALVERSTRRVQLTPAGQALLPQMRAVVDAVEDLRGAAEGEANAHSGRVVLGSYVTALPALRILLDQLRERFPGPEVEWRAVDNVEQKSLLVDGQVDGVICYEPVPEGMHALRLGTEERFVCMPATHPLAGRETLTLADLADLPVIGYSPHVDAEFRAFWAADPRPDGTPVRYTDHTPTTLEAYVALASLGHGIRFIPESCLDLMPRPGVRFITVTDLPPCTAVLVWPASRPPTPAFSALLRVLRAHARTTDRETLRKTNRRWWWNAA</sequence>
<evidence type="ECO:0000259" key="5">
    <source>
        <dbReference type="PROSITE" id="PS50931"/>
    </source>
</evidence>
<dbReference type="InterPro" id="IPR036388">
    <property type="entry name" value="WH-like_DNA-bd_sf"/>
</dbReference>
<dbReference type="PROSITE" id="PS50931">
    <property type="entry name" value="HTH_LYSR"/>
    <property type="match status" value="1"/>
</dbReference>
<dbReference type="SUPFAM" id="SSF46785">
    <property type="entry name" value="Winged helix' DNA-binding domain"/>
    <property type="match status" value="1"/>
</dbReference>
<dbReference type="Pfam" id="PF03466">
    <property type="entry name" value="LysR_substrate"/>
    <property type="match status" value="1"/>
</dbReference>
<feature type="domain" description="HTH lysR-type" evidence="5">
    <location>
        <begin position="5"/>
        <end position="62"/>
    </location>
</feature>
<evidence type="ECO:0000256" key="2">
    <source>
        <dbReference type="ARBA" id="ARBA00023015"/>
    </source>
</evidence>
<dbReference type="EMBL" id="JBHSJD010000024">
    <property type="protein sequence ID" value="MFC5026021.1"/>
    <property type="molecule type" value="Genomic_DNA"/>
</dbReference>
<dbReference type="PRINTS" id="PR00039">
    <property type="entry name" value="HTHLYSR"/>
</dbReference>
<comment type="similarity">
    <text evidence="1">Belongs to the LysR transcriptional regulatory family.</text>
</comment>
<proteinExistence type="inferred from homology"/>
<evidence type="ECO:0000313" key="7">
    <source>
        <dbReference type="Proteomes" id="UP001595829"/>
    </source>
</evidence>
<evidence type="ECO:0000313" key="6">
    <source>
        <dbReference type="EMBL" id="MFC5026021.1"/>
    </source>
</evidence>
<dbReference type="Pfam" id="PF00126">
    <property type="entry name" value="HTH_1"/>
    <property type="match status" value="1"/>
</dbReference>
<dbReference type="Gene3D" id="3.40.190.10">
    <property type="entry name" value="Periplasmic binding protein-like II"/>
    <property type="match status" value="2"/>
</dbReference>
<comment type="caution">
    <text evidence="6">The sequence shown here is derived from an EMBL/GenBank/DDBJ whole genome shotgun (WGS) entry which is preliminary data.</text>
</comment>
<protein>
    <submittedName>
        <fullName evidence="6">LysR family transcriptional regulator</fullName>
    </submittedName>
</protein>
<keyword evidence="3" id="KW-0238">DNA-binding</keyword>
<dbReference type="InterPro" id="IPR036390">
    <property type="entry name" value="WH_DNA-bd_sf"/>
</dbReference>
<dbReference type="CDD" id="cd05466">
    <property type="entry name" value="PBP2_LTTR_substrate"/>
    <property type="match status" value="1"/>
</dbReference>
<dbReference type="InterPro" id="IPR005119">
    <property type="entry name" value="LysR_subst-bd"/>
</dbReference>
<evidence type="ECO:0000256" key="4">
    <source>
        <dbReference type="ARBA" id="ARBA00023163"/>
    </source>
</evidence>
<name>A0ABV9XKY4_9ACTN</name>
<dbReference type="PANTHER" id="PTHR30346">
    <property type="entry name" value="TRANSCRIPTIONAL DUAL REGULATOR HCAR-RELATED"/>
    <property type="match status" value="1"/>
</dbReference>
<keyword evidence="2" id="KW-0805">Transcription regulation</keyword>
<keyword evidence="7" id="KW-1185">Reference proteome</keyword>
<reference evidence="7" key="1">
    <citation type="journal article" date="2019" name="Int. J. Syst. Evol. Microbiol.">
        <title>The Global Catalogue of Microorganisms (GCM) 10K type strain sequencing project: providing services to taxonomists for standard genome sequencing and annotation.</title>
        <authorList>
            <consortium name="The Broad Institute Genomics Platform"/>
            <consortium name="The Broad Institute Genome Sequencing Center for Infectious Disease"/>
            <person name="Wu L."/>
            <person name="Ma J."/>
        </authorList>
    </citation>
    <scope>NUCLEOTIDE SEQUENCE [LARGE SCALE GENOMIC DNA]</scope>
    <source>
        <strain evidence="7">CGMCC 4.1648</strain>
    </source>
</reference>
<dbReference type="InterPro" id="IPR000847">
    <property type="entry name" value="LysR_HTH_N"/>
</dbReference>
<dbReference type="Proteomes" id="UP001595829">
    <property type="component" value="Unassembled WGS sequence"/>
</dbReference>